<name>A0A0P7YZG6_9CYAN</name>
<evidence type="ECO:0000313" key="1">
    <source>
        <dbReference type="EMBL" id="KPQ35892.1"/>
    </source>
</evidence>
<gene>
    <name evidence="1" type="ORF">HLUCCA11_08330</name>
</gene>
<reference evidence="1 2" key="1">
    <citation type="submission" date="2015-09" db="EMBL/GenBank/DDBJ databases">
        <title>Identification and resolution of microdiversity through metagenomic sequencing of parallel consortia.</title>
        <authorList>
            <person name="Nelson W.C."/>
            <person name="Romine M.F."/>
            <person name="Lindemann S.R."/>
        </authorList>
    </citation>
    <scope>NUCLEOTIDE SEQUENCE [LARGE SCALE GENOMIC DNA]</scope>
    <source>
        <strain evidence="1">Ana</strain>
    </source>
</reference>
<accession>A0A0P7YZG6</accession>
<proteinExistence type="predicted"/>
<dbReference type="AlphaFoldDB" id="A0A0P7YZG6"/>
<organism evidence="1 2">
    <name type="scientific">Phormidesmis priestleyi Ana</name>
    <dbReference type="NCBI Taxonomy" id="1666911"/>
    <lineage>
        <taxon>Bacteria</taxon>
        <taxon>Bacillati</taxon>
        <taxon>Cyanobacteriota</taxon>
        <taxon>Cyanophyceae</taxon>
        <taxon>Leptolyngbyales</taxon>
        <taxon>Leptolyngbyaceae</taxon>
        <taxon>Phormidesmis</taxon>
    </lineage>
</organism>
<comment type="caution">
    <text evidence="1">The sequence shown here is derived from an EMBL/GenBank/DDBJ whole genome shotgun (WGS) entry which is preliminary data.</text>
</comment>
<protein>
    <submittedName>
        <fullName evidence="1">Uncharacterized protein</fullName>
    </submittedName>
</protein>
<dbReference type="EMBL" id="LJZR01000009">
    <property type="protein sequence ID" value="KPQ35892.1"/>
    <property type="molecule type" value="Genomic_DNA"/>
</dbReference>
<evidence type="ECO:0000313" key="2">
    <source>
        <dbReference type="Proteomes" id="UP000050465"/>
    </source>
</evidence>
<sequence>MAKAHCKYSQFPLQTLAKIVKPEEALCCKRLAQMAALSSSECYQRMLPVNATNAWHATSECNDESRLVEDVK</sequence>
<dbReference type="STRING" id="1666911.HLUCCA11_08330"/>
<dbReference type="Proteomes" id="UP000050465">
    <property type="component" value="Unassembled WGS sequence"/>
</dbReference>